<name>A0A815SMK4_9BILA</name>
<protein>
    <recommendedName>
        <fullName evidence="2">SWIM-type domain-containing protein</fullName>
    </recommendedName>
</protein>
<dbReference type="PANTHER" id="PTHR31569">
    <property type="entry name" value="SWIM-TYPE DOMAIN-CONTAINING PROTEIN"/>
    <property type="match status" value="1"/>
</dbReference>
<dbReference type="EMBL" id="CAJOBB010007608">
    <property type="protein sequence ID" value="CAF4190601.1"/>
    <property type="molecule type" value="Genomic_DNA"/>
</dbReference>
<dbReference type="Proteomes" id="UP000663868">
    <property type="component" value="Unassembled WGS sequence"/>
</dbReference>
<evidence type="ECO:0000259" key="2">
    <source>
        <dbReference type="PROSITE" id="PS50966"/>
    </source>
</evidence>
<organism evidence="3 5">
    <name type="scientific">Adineta steineri</name>
    <dbReference type="NCBI Taxonomy" id="433720"/>
    <lineage>
        <taxon>Eukaryota</taxon>
        <taxon>Metazoa</taxon>
        <taxon>Spiralia</taxon>
        <taxon>Gnathifera</taxon>
        <taxon>Rotifera</taxon>
        <taxon>Eurotatoria</taxon>
        <taxon>Bdelloidea</taxon>
        <taxon>Adinetida</taxon>
        <taxon>Adinetidae</taxon>
        <taxon>Adineta</taxon>
    </lineage>
</organism>
<proteinExistence type="predicted"/>
<sequence length="1038" mass="122167">MEQGKDSFFSKDFDSWKDFENNFKDWCDKYYQPVNIKRSSMKYNEKMMKELFNRFRYEHVKYTCHHGGSVRRNIKDGSRPNQESARIHCGFYFTIKHDMESNKIVFMKNKNLNHNHPIEEKIYKNYPFIRSKKLQENEDAYNLCTTLITANASTYNNRKLINQKFDINLTRKDINNIKQKLKFNLIGNSTDPELLQSWIDEMLSQNKINSVQIKTDENGILQCLFIQTSQMKTWFEKYINIAHIDSTFKINIENYQLYVCLVQNANLKGVPVAYCLMNSGIKENLEFFYAAMSKNNDLTKTQVVIVDKDLTNIDILQQYFNNAKILLCVFHVLKYLKSQINVLRIPLENRMNIMKNVRRLLYDNDQMSAIYLEDIKTNSEGTNFYEYFEINWLSCCEMWQTKYRKCLFNFGTDTNNHIERFNRTLKAHISSKMHISECVQKLVLIADDAKTDEMNIDISLKQKIYNYNDPTVLKRFGFQITNKAIELLRKQNEELKYKRYFIEEIEENRWKIGQKDEQENDFITSSIVYVNSYDDYDLLSCNCIFYVQNELPCRHMMALLDTSNDDLYEQANNIQEIFAINKRWLKHSIDYYINDITDNDVVQNVDPHFIITQTKTQKNTILNNNDKYNKLKPTLDLLLARITECGTDEFIQHVNYLNILLDLISVNKHNKLYDFANSLKDNVYDNNDRNTVQDCLTNLCNDINEEVTAKEVNSYSIAEVEKQSHIELTQEEYEGKFFEEKEKDILILSILGLQSEEAVNDEYEGKSFAEKQKDLSVLGLQLDAEAKEKCHTPLKEKITLNYSPVVKPVGRPRGKVSLVSYKKKDNGNNDNDINKKRNFKQVSPDAKRVNYKRNKKVDSVRDVYDNTLWLTDFHIYLFFDMLHEQFPHINGLCGPAQIKFYNGSLKNSIFIFNVNNKHWLTISNLNSDDIWNVYDSLSGSKELLVKFFKDILPDEEKVSVYFQNVQQQIGGNDCGLFALAFATSLCYQEVPSLLCYDQRSLRNHYVQCIESNKVQPFPSKSRRGSTRNVCKLVDIYLN</sequence>
<dbReference type="PANTHER" id="PTHR31569:SF4">
    <property type="entry name" value="SWIM-TYPE DOMAIN-CONTAINING PROTEIN"/>
    <property type="match status" value="1"/>
</dbReference>
<accession>A0A815SMK4</accession>
<keyword evidence="1" id="KW-0863">Zinc-finger</keyword>
<dbReference type="PROSITE" id="PS50966">
    <property type="entry name" value="ZF_SWIM"/>
    <property type="match status" value="1"/>
</dbReference>
<evidence type="ECO:0000256" key="1">
    <source>
        <dbReference type="PROSITE-ProRule" id="PRU00325"/>
    </source>
</evidence>
<comment type="caution">
    <text evidence="3">The sequence shown here is derived from an EMBL/GenBank/DDBJ whole genome shotgun (WGS) entry which is preliminary data.</text>
</comment>
<dbReference type="InterPro" id="IPR038765">
    <property type="entry name" value="Papain-like_cys_pep_sf"/>
</dbReference>
<dbReference type="GO" id="GO:0008270">
    <property type="term" value="F:zinc ion binding"/>
    <property type="evidence" value="ECO:0007669"/>
    <property type="project" value="UniProtKB-KW"/>
</dbReference>
<dbReference type="AlphaFoldDB" id="A0A815SMK4"/>
<dbReference type="Pfam" id="PF21056">
    <property type="entry name" value="ZSWIM1-3_RNaseH-like"/>
    <property type="match status" value="1"/>
</dbReference>
<evidence type="ECO:0000313" key="4">
    <source>
        <dbReference type="EMBL" id="CAF4190601.1"/>
    </source>
</evidence>
<keyword evidence="1" id="KW-0862">Zinc</keyword>
<keyword evidence="1" id="KW-0479">Metal-binding</keyword>
<gene>
    <name evidence="3" type="ORF">IZO911_LOCUS44550</name>
    <name evidence="4" type="ORF">KXQ929_LOCUS39500</name>
</gene>
<dbReference type="InterPro" id="IPR048324">
    <property type="entry name" value="ZSWIM1-3_RNaseH-like"/>
</dbReference>
<dbReference type="Gene3D" id="3.40.395.10">
    <property type="entry name" value="Adenoviral Proteinase, Chain A"/>
    <property type="match status" value="1"/>
</dbReference>
<evidence type="ECO:0000313" key="5">
    <source>
        <dbReference type="Proteomes" id="UP000663860"/>
    </source>
</evidence>
<dbReference type="InterPro" id="IPR007527">
    <property type="entry name" value="Znf_SWIM"/>
</dbReference>
<evidence type="ECO:0000313" key="3">
    <source>
        <dbReference type="EMBL" id="CAF1492282.1"/>
    </source>
</evidence>
<dbReference type="InterPro" id="IPR052579">
    <property type="entry name" value="Zinc_finger_SWIM"/>
</dbReference>
<reference evidence="3" key="1">
    <citation type="submission" date="2021-02" db="EMBL/GenBank/DDBJ databases">
        <authorList>
            <person name="Nowell W R."/>
        </authorList>
    </citation>
    <scope>NUCLEOTIDE SEQUENCE</scope>
</reference>
<dbReference type="EMBL" id="CAJNOE010002769">
    <property type="protein sequence ID" value="CAF1492282.1"/>
    <property type="molecule type" value="Genomic_DNA"/>
</dbReference>
<dbReference type="Proteomes" id="UP000663860">
    <property type="component" value="Unassembled WGS sequence"/>
</dbReference>
<dbReference type="SUPFAM" id="SSF54001">
    <property type="entry name" value="Cysteine proteinases"/>
    <property type="match status" value="1"/>
</dbReference>
<feature type="domain" description="SWIM-type" evidence="2">
    <location>
        <begin position="526"/>
        <end position="564"/>
    </location>
</feature>